<dbReference type="PANTHER" id="PTHR12843">
    <property type="entry name" value="PROTEIN-LYSINE N-METHYLTRANSFERASE METTL10"/>
    <property type="match status" value="1"/>
</dbReference>
<dbReference type="Gene3D" id="3.40.50.150">
    <property type="entry name" value="Vaccinia Virus protein VP39"/>
    <property type="match status" value="1"/>
</dbReference>
<dbReference type="Pfam" id="PF13847">
    <property type="entry name" value="Methyltransf_31"/>
    <property type="match status" value="1"/>
</dbReference>
<feature type="compositionally biased region" description="Acidic residues" evidence="1">
    <location>
        <begin position="65"/>
        <end position="75"/>
    </location>
</feature>
<feature type="region of interest" description="Disordered" evidence="1">
    <location>
        <begin position="1"/>
        <end position="76"/>
    </location>
</feature>
<dbReference type="SUPFAM" id="SSF53335">
    <property type="entry name" value="S-adenosyl-L-methionine-dependent methyltransferases"/>
    <property type="match status" value="1"/>
</dbReference>
<organism evidence="3 4">
    <name type="scientific">Perkinsus olseni</name>
    <name type="common">Perkinsus atlanticus</name>
    <dbReference type="NCBI Taxonomy" id="32597"/>
    <lineage>
        <taxon>Eukaryota</taxon>
        <taxon>Sar</taxon>
        <taxon>Alveolata</taxon>
        <taxon>Perkinsozoa</taxon>
        <taxon>Perkinsea</taxon>
        <taxon>Perkinsida</taxon>
        <taxon>Perkinsidae</taxon>
        <taxon>Perkinsus</taxon>
    </lineage>
</organism>
<gene>
    <name evidence="3" type="ORF">FOZ63_026066</name>
</gene>
<evidence type="ECO:0000259" key="2">
    <source>
        <dbReference type="Pfam" id="PF13847"/>
    </source>
</evidence>
<sequence length="152" mass="17257">MTVIPSNTEAGKKRPADDIAAAEGEEDQRRYGDASYWEERYKAKKQKLNEDEKEEDKAEKKAATEDDDDDDADSTDEWHFSFEAMKELLPEKKDITVVDVGCGVSSFLHSMREAGYTGRLVGLDYSPSAIDMCKEQFKEVEYHNKEAAEMCP</sequence>
<dbReference type="Proteomes" id="UP000553632">
    <property type="component" value="Unassembled WGS sequence"/>
</dbReference>
<dbReference type="AlphaFoldDB" id="A0A7J6PSE3"/>
<dbReference type="GO" id="GO:0005737">
    <property type="term" value="C:cytoplasm"/>
    <property type="evidence" value="ECO:0007669"/>
    <property type="project" value="TreeGrafter"/>
</dbReference>
<evidence type="ECO:0000256" key="1">
    <source>
        <dbReference type="SAM" id="MobiDB-lite"/>
    </source>
</evidence>
<accession>A0A7J6PSE3</accession>
<reference evidence="3 4" key="1">
    <citation type="submission" date="2020-04" db="EMBL/GenBank/DDBJ databases">
        <title>Perkinsus olseni comparative genomics.</title>
        <authorList>
            <person name="Bogema D.R."/>
        </authorList>
    </citation>
    <scope>NUCLEOTIDE SEQUENCE [LARGE SCALE GENOMIC DNA]</scope>
    <source>
        <strain evidence="3 4">ATCC PRA-207</strain>
    </source>
</reference>
<evidence type="ECO:0000313" key="4">
    <source>
        <dbReference type="Proteomes" id="UP000553632"/>
    </source>
</evidence>
<dbReference type="GO" id="GO:0016279">
    <property type="term" value="F:protein-lysine N-methyltransferase activity"/>
    <property type="evidence" value="ECO:0007669"/>
    <property type="project" value="TreeGrafter"/>
</dbReference>
<proteinExistence type="predicted"/>
<evidence type="ECO:0000313" key="3">
    <source>
        <dbReference type="EMBL" id="KAF4698807.1"/>
    </source>
</evidence>
<keyword evidence="4" id="KW-1185">Reference proteome</keyword>
<protein>
    <recommendedName>
        <fullName evidence="2">Methyltransferase domain-containing protein</fullName>
    </recommendedName>
</protein>
<feature type="compositionally biased region" description="Basic and acidic residues" evidence="1">
    <location>
        <begin position="27"/>
        <end position="64"/>
    </location>
</feature>
<dbReference type="EMBL" id="JABANO010038285">
    <property type="protein sequence ID" value="KAF4698807.1"/>
    <property type="molecule type" value="Genomic_DNA"/>
</dbReference>
<name>A0A7J6PSE3_PEROL</name>
<feature type="domain" description="Methyltransferase" evidence="2">
    <location>
        <begin position="92"/>
        <end position="144"/>
    </location>
</feature>
<dbReference type="PANTHER" id="PTHR12843:SF5">
    <property type="entry name" value="EEF1A LYSINE METHYLTRANSFERASE 2"/>
    <property type="match status" value="1"/>
</dbReference>
<feature type="non-terminal residue" evidence="3">
    <location>
        <position position="1"/>
    </location>
</feature>
<dbReference type="InterPro" id="IPR029063">
    <property type="entry name" value="SAM-dependent_MTases_sf"/>
</dbReference>
<dbReference type="InterPro" id="IPR025714">
    <property type="entry name" value="Methyltranfer_dom"/>
</dbReference>
<comment type="caution">
    <text evidence="3">The sequence shown here is derived from an EMBL/GenBank/DDBJ whole genome shotgun (WGS) entry which is preliminary data.</text>
</comment>